<feature type="region of interest" description="Disordered" evidence="1">
    <location>
        <begin position="29"/>
        <end position="49"/>
    </location>
</feature>
<evidence type="ECO:0000256" key="1">
    <source>
        <dbReference type="SAM" id="MobiDB-lite"/>
    </source>
</evidence>
<organism evidence="2">
    <name type="scientific">Rhizophora mucronata</name>
    <name type="common">Asiatic mangrove</name>
    <dbReference type="NCBI Taxonomy" id="61149"/>
    <lineage>
        <taxon>Eukaryota</taxon>
        <taxon>Viridiplantae</taxon>
        <taxon>Streptophyta</taxon>
        <taxon>Embryophyta</taxon>
        <taxon>Tracheophyta</taxon>
        <taxon>Spermatophyta</taxon>
        <taxon>Magnoliopsida</taxon>
        <taxon>eudicotyledons</taxon>
        <taxon>Gunneridae</taxon>
        <taxon>Pentapetalae</taxon>
        <taxon>rosids</taxon>
        <taxon>fabids</taxon>
        <taxon>Malpighiales</taxon>
        <taxon>Rhizophoraceae</taxon>
        <taxon>Rhizophora</taxon>
    </lineage>
</organism>
<dbReference type="AlphaFoldDB" id="A0A2P2PTY4"/>
<evidence type="ECO:0000313" key="2">
    <source>
        <dbReference type="EMBL" id="MBX58155.1"/>
    </source>
</evidence>
<sequence length="49" mass="5459">MQEISAKTANSFHIKLNYCGMVTNQNEVTSSQKQAASLNPISRQNPQYS</sequence>
<name>A0A2P2PTY4_RHIMU</name>
<dbReference type="EMBL" id="GGEC01077671">
    <property type="protein sequence ID" value="MBX58155.1"/>
    <property type="molecule type" value="Transcribed_RNA"/>
</dbReference>
<reference evidence="2" key="1">
    <citation type="submission" date="2018-02" db="EMBL/GenBank/DDBJ databases">
        <title>Rhizophora mucronata_Transcriptome.</title>
        <authorList>
            <person name="Meera S.P."/>
            <person name="Sreeshan A."/>
            <person name="Augustine A."/>
        </authorList>
    </citation>
    <scope>NUCLEOTIDE SEQUENCE</scope>
    <source>
        <tissue evidence="2">Leaf</tissue>
    </source>
</reference>
<protein>
    <submittedName>
        <fullName evidence="2">Uncharacterized protein</fullName>
    </submittedName>
</protein>
<accession>A0A2P2PTY4</accession>
<proteinExistence type="predicted"/>